<dbReference type="Proteomes" id="UP001240171">
    <property type="component" value="Unassembled WGS sequence"/>
</dbReference>
<evidence type="ECO:0000313" key="2">
    <source>
        <dbReference type="Proteomes" id="UP001240171"/>
    </source>
</evidence>
<protein>
    <submittedName>
        <fullName evidence="1">Uncharacterized protein</fullName>
    </submittedName>
</protein>
<dbReference type="EMBL" id="JAUQTB010000004">
    <property type="protein sequence ID" value="MDO7906778.1"/>
    <property type="molecule type" value="Genomic_DNA"/>
</dbReference>
<name>A0ABT9CGN4_9BACL</name>
<proteinExistence type="predicted"/>
<comment type="caution">
    <text evidence="1">The sequence shown here is derived from an EMBL/GenBank/DDBJ whole genome shotgun (WGS) entry which is preliminary data.</text>
</comment>
<evidence type="ECO:0000313" key="1">
    <source>
        <dbReference type="EMBL" id="MDO7906778.1"/>
    </source>
</evidence>
<reference evidence="1 2" key="1">
    <citation type="submission" date="2023-07" db="EMBL/GenBank/DDBJ databases">
        <title>Paenibacillus sp. JX-17 nov. isolated from soil.</title>
        <authorList>
            <person name="Wan Y."/>
            <person name="Liu B."/>
        </authorList>
    </citation>
    <scope>NUCLEOTIDE SEQUENCE [LARGE SCALE GENOMIC DNA]</scope>
    <source>
        <strain evidence="1 2">JX-17</strain>
    </source>
</reference>
<organism evidence="1 2">
    <name type="scientific">Paenibacillus lacisoli</name>
    <dbReference type="NCBI Taxonomy" id="3064525"/>
    <lineage>
        <taxon>Bacteria</taxon>
        <taxon>Bacillati</taxon>
        <taxon>Bacillota</taxon>
        <taxon>Bacilli</taxon>
        <taxon>Bacillales</taxon>
        <taxon>Paenibacillaceae</taxon>
        <taxon>Paenibacillus</taxon>
    </lineage>
</organism>
<gene>
    <name evidence="1" type="ORF">Q5741_10115</name>
</gene>
<keyword evidence="2" id="KW-1185">Reference proteome</keyword>
<accession>A0ABT9CGN4</accession>
<dbReference type="RefSeq" id="WP_305023973.1">
    <property type="nucleotide sequence ID" value="NZ_JAUQTB010000004.1"/>
</dbReference>
<sequence>MNSNVQVLPVETLSVPGNINVDMASASGGGKRRLMVSDNPETLTPQSLPENTGTLWHDVVQTTRHSVKHRIFGWHYNLTGVDVQIGVTVENKCSDRIEVRHIERSLVISPSDGNWLIDVGQKLAVDCIGGTLEAIRPVDPYKFGAGNALLESFGLPAGSLAGFIYEFTVEHADGRGSLDYRVRTVASKDAETDLREITAPALPALPPPQGHPRGVWPFSLTDAVTPVYTVGTSANYRACASKTLSGGVPADLLYRAASSLLEPALDNSGQFGAVYQVTIPIRNTGSETKTVRIRINPRGGAFAGAVRVGDDVYGVPLLRDNTKACRIADLAVAPGETAFTFQFMTGGASSTPLGIYVTTE</sequence>